<protein>
    <submittedName>
        <fullName evidence="2">Uncharacterized protein</fullName>
    </submittedName>
</protein>
<dbReference type="AlphaFoldDB" id="A0A379PM54"/>
<dbReference type="Proteomes" id="UP000254978">
    <property type="component" value="Unassembled WGS sequence"/>
</dbReference>
<proteinExistence type="predicted"/>
<organism evidence="2 3">
    <name type="scientific">Mycolicibacterium tokaiense</name>
    <dbReference type="NCBI Taxonomy" id="39695"/>
    <lineage>
        <taxon>Bacteria</taxon>
        <taxon>Bacillati</taxon>
        <taxon>Actinomycetota</taxon>
        <taxon>Actinomycetes</taxon>
        <taxon>Mycobacteriales</taxon>
        <taxon>Mycobacteriaceae</taxon>
        <taxon>Mycolicibacterium</taxon>
    </lineage>
</organism>
<evidence type="ECO:0000256" key="1">
    <source>
        <dbReference type="SAM" id="MobiDB-lite"/>
    </source>
</evidence>
<evidence type="ECO:0000313" key="3">
    <source>
        <dbReference type="Proteomes" id="UP000254978"/>
    </source>
</evidence>
<dbReference type="RefSeq" id="WP_115282121.1">
    <property type="nucleotide sequence ID" value="NZ_UGQT01000002.1"/>
</dbReference>
<name>A0A379PM54_9MYCO</name>
<keyword evidence="3" id="KW-1185">Reference proteome</keyword>
<reference evidence="2 3" key="1">
    <citation type="submission" date="2018-06" db="EMBL/GenBank/DDBJ databases">
        <authorList>
            <consortium name="Pathogen Informatics"/>
            <person name="Doyle S."/>
        </authorList>
    </citation>
    <scope>NUCLEOTIDE SEQUENCE [LARGE SCALE GENOMIC DNA]</scope>
    <source>
        <strain evidence="2 3">NCTC10821</strain>
    </source>
</reference>
<sequence>MSEYESTETFTADQTARLKATLGDDLMSAIAHRFTDSAAFAEYCTSAGSAAAQCGTVSVTDRQPDCEPWDRGDALGRPLAELINDFDAIAEQPIPYSRLPRRWNALSDEYRHWSELAKVTPQALLYQPKIGASALRALAAAADDAVRAQRRSRTATPQSPADSATTLLNRLTDFDRELLAGLVWPPRPRRQTELAEQLNVSPVSLYRNRPRAEQRCADLLADPAHQDVRAHADTLAARLGSYVPGMPPTVNSSVSDYRHSRMLRRCCSTWPGRTASGVTGSTTPPPRATTPRPRPRPHCSAATPAQHRRNCTPH</sequence>
<accession>A0A379PM54</accession>
<evidence type="ECO:0000313" key="2">
    <source>
        <dbReference type="EMBL" id="SUE94915.1"/>
    </source>
</evidence>
<dbReference type="EMBL" id="UGQT01000002">
    <property type="protein sequence ID" value="SUE94915.1"/>
    <property type="molecule type" value="Genomic_DNA"/>
</dbReference>
<dbReference type="OrthoDB" id="5196176at2"/>
<gene>
    <name evidence="2" type="ORF">NCTC10821_06214</name>
</gene>
<feature type="region of interest" description="Disordered" evidence="1">
    <location>
        <begin position="270"/>
        <end position="314"/>
    </location>
</feature>